<gene>
    <name evidence="2" type="ORF">GCG54_00004039</name>
</gene>
<comment type="caution">
    <text evidence="2">The sequence shown here is derived from an EMBL/GenBank/DDBJ whole genome shotgun (WGS) entry which is preliminary data.</text>
</comment>
<dbReference type="AlphaFoldDB" id="A0A8H4FJV2"/>
<dbReference type="EMBL" id="WVTB01000048">
    <property type="protein sequence ID" value="KAF3804770.1"/>
    <property type="molecule type" value="Genomic_DNA"/>
</dbReference>
<organism evidence="2 3">
    <name type="scientific">Colletotrichum gloeosporioides</name>
    <name type="common">Anthracnose fungus</name>
    <name type="synonym">Glomerella cingulata</name>
    <dbReference type="NCBI Taxonomy" id="474922"/>
    <lineage>
        <taxon>Eukaryota</taxon>
        <taxon>Fungi</taxon>
        <taxon>Dikarya</taxon>
        <taxon>Ascomycota</taxon>
        <taxon>Pezizomycotina</taxon>
        <taxon>Sordariomycetes</taxon>
        <taxon>Hypocreomycetidae</taxon>
        <taxon>Glomerellales</taxon>
        <taxon>Glomerellaceae</taxon>
        <taxon>Colletotrichum</taxon>
        <taxon>Colletotrichum gloeosporioides species complex</taxon>
    </lineage>
</organism>
<evidence type="ECO:0000313" key="3">
    <source>
        <dbReference type="Proteomes" id="UP000613401"/>
    </source>
</evidence>
<feature type="compositionally biased region" description="Low complexity" evidence="1">
    <location>
        <begin position="9"/>
        <end position="24"/>
    </location>
</feature>
<dbReference type="GeneID" id="69011195"/>
<accession>A0A8H4FJV2</accession>
<feature type="compositionally biased region" description="Low complexity" evidence="1">
    <location>
        <begin position="42"/>
        <end position="72"/>
    </location>
</feature>
<dbReference type="Proteomes" id="UP000613401">
    <property type="component" value="Unassembled WGS sequence"/>
</dbReference>
<feature type="region of interest" description="Disordered" evidence="1">
    <location>
        <begin position="1"/>
        <end position="100"/>
    </location>
</feature>
<sequence>MADNQDTVAASKQDAAAASKQDAATTSNQDVAATSNQDHNQPTTATTATSTTAGTSTTAATPVTPVTPVEPARPVEPVKPIEPVEPDRPPSPATSATAVSRAPNSKWYNIDIPWNIKFWLDCHCWSVRARITSPANFLQKFEDGGVRFRMNCIEANDNLRRIVVRKYYPQCDDPKHPTIEDLKIALVRVCQKKSENIEDLYNKFDGHWYWSTEGNPDMDDERITGVWLHGSYVLNPNPPSILKVTAPPVNESEV</sequence>
<keyword evidence="3" id="KW-1185">Reference proteome</keyword>
<dbReference type="RefSeq" id="XP_045263929.1">
    <property type="nucleotide sequence ID" value="XM_045404094.1"/>
</dbReference>
<feature type="compositionally biased region" description="Polar residues" evidence="1">
    <location>
        <begin position="25"/>
        <end position="41"/>
    </location>
</feature>
<evidence type="ECO:0000256" key="1">
    <source>
        <dbReference type="SAM" id="MobiDB-lite"/>
    </source>
</evidence>
<reference evidence="2" key="2">
    <citation type="submission" date="2020-03" db="EMBL/GenBank/DDBJ databases">
        <authorList>
            <person name="Fu F.-F."/>
            <person name="Chen J."/>
        </authorList>
    </citation>
    <scope>NUCLEOTIDE SEQUENCE</scope>
    <source>
        <strain evidence="2">Lc1</strain>
    </source>
</reference>
<proteinExistence type="predicted"/>
<name>A0A8H4FJV2_COLGL</name>
<protein>
    <submittedName>
        <fullName evidence="2">Uncharacterized protein</fullName>
    </submittedName>
</protein>
<reference evidence="2" key="1">
    <citation type="journal article" date="2020" name="Phytopathology">
        <title>Genome sequence and comparative analysis of Colletotrichum gloeosporioides isolated from Liriodendron leaves.</title>
        <authorList>
            <person name="Fu F.F."/>
            <person name="Hao Z."/>
            <person name="Wang P."/>
            <person name="Lu Y."/>
            <person name="Xue L.J."/>
            <person name="Wei G."/>
            <person name="Tian Y."/>
            <person name="Baishi H."/>
            <person name="Xu H."/>
            <person name="Shi J."/>
            <person name="Cheng T."/>
            <person name="Wang G."/>
            <person name="Yi Y."/>
            <person name="Chen J."/>
        </authorList>
    </citation>
    <scope>NUCLEOTIDE SEQUENCE</scope>
    <source>
        <strain evidence="2">Lc1</strain>
    </source>
</reference>
<evidence type="ECO:0000313" key="2">
    <source>
        <dbReference type="EMBL" id="KAF3804770.1"/>
    </source>
</evidence>